<dbReference type="InParanoid" id="D7U770"/>
<accession>D7U770</accession>
<name>D7U770_VITVI</name>
<evidence type="ECO:0000313" key="2">
    <source>
        <dbReference type="Proteomes" id="UP000009183"/>
    </source>
</evidence>
<dbReference type="HOGENOM" id="CLU_3192399_0_0_1"/>
<sequence length="46" mass="5392">MLISQNNWKFSFKIVQTILYPQASNILKSFSCFIDSGSYWRFLAPT</sequence>
<reference evidence="2" key="1">
    <citation type="journal article" date="2007" name="Nature">
        <title>The grapevine genome sequence suggests ancestral hexaploidization in major angiosperm phyla.</title>
        <authorList>
            <consortium name="The French-Italian Public Consortium for Grapevine Genome Characterization."/>
            <person name="Jaillon O."/>
            <person name="Aury J.-M."/>
            <person name="Noel B."/>
            <person name="Policriti A."/>
            <person name="Clepet C."/>
            <person name="Casagrande A."/>
            <person name="Choisne N."/>
            <person name="Aubourg S."/>
            <person name="Vitulo N."/>
            <person name="Jubin C."/>
            <person name="Vezzi A."/>
            <person name="Legeai F."/>
            <person name="Hugueney P."/>
            <person name="Dasilva C."/>
            <person name="Horner D."/>
            <person name="Mica E."/>
            <person name="Jublot D."/>
            <person name="Poulain J."/>
            <person name="Bruyere C."/>
            <person name="Billault A."/>
            <person name="Segurens B."/>
            <person name="Gouyvenoux M."/>
            <person name="Ugarte E."/>
            <person name="Cattonaro F."/>
            <person name="Anthouard V."/>
            <person name="Vico V."/>
            <person name="Del Fabbro C."/>
            <person name="Alaux M."/>
            <person name="Di Gaspero G."/>
            <person name="Dumas V."/>
            <person name="Felice N."/>
            <person name="Paillard S."/>
            <person name="Juman I."/>
            <person name="Moroldo M."/>
            <person name="Scalabrin S."/>
            <person name="Canaguier A."/>
            <person name="Le Clainche I."/>
            <person name="Malacrida G."/>
            <person name="Durand E."/>
            <person name="Pesole G."/>
            <person name="Laucou V."/>
            <person name="Chatelet P."/>
            <person name="Merdinoglu D."/>
            <person name="Delledonne M."/>
            <person name="Pezzotti M."/>
            <person name="Lecharny A."/>
            <person name="Scarpelli C."/>
            <person name="Artiguenave F."/>
            <person name="Pe M.E."/>
            <person name="Valle G."/>
            <person name="Morgante M."/>
            <person name="Caboche M."/>
            <person name="Adam-Blondon A.-F."/>
            <person name="Weissenbach J."/>
            <person name="Quetier F."/>
            <person name="Wincker P."/>
        </authorList>
    </citation>
    <scope>NUCLEOTIDE SEQUENCE [LARGE SCALE GENOMIC DNA]</scope>
    <source>
        <strain evidence="2">cv. Pinot noir / PN40024</strain>
    </source>
</reference>
<evidence type="ECO:0000313" key="1">
    <source>
        <dbReference type="EMBL" id="CBI38584.3"/>
    </source>
</evidence>
<dbReference type="AlphaFoldDB" id="D7U770"/>
<organism evidence="1 2">
    <name type="scientific">Vitis vinifera</name>
    <name type="common">Grape</name>
    <dbReference type="NCBI Taxonomy" id="29760"/>
    <lineage>
        <taxon>Eukaryota</taxon>
        <taxon>Viridiplantae</taxon>
        <taxon>Streptophyta</taxon>
        <taxon>Embryophyta</taxon>
        <taxon>Tracheophyta</taxon>
        <taxon>Spermatophyta</taxon>
        <taxon>Magnoliopsida</taxon>
        <taxon>eudicotyledons</taxon>
        <taxon>Gunneridae</taxon>
        <taxon>Pentapetalae</taxon>
        <taxon>rosids</taxon>
        <taxon>Vitales</taxon>
        <taxon>Vitaceae</taxon>
        <taxon>Viteae</taxon>
        <taxon>Vitis</taxon>
    </lineage>
</organism>
<dbReference type="Proteomes" id="UP000009183">
    <property type="component" value="Chromosome 16"/>
</dbReference>
<protein>
    <submittedName>
        <fullName evidence="1">Uncharacterized protein</fullName>
    </submittedName>
</protein>
<dbReference type="PaxDb" id="29760-VIT_16s0013g00800.t01"/>
<dbReference type="EMBL" id="FN596738">
    <property type="protein sequence ID" value="CBI38584.3"/>
    <property type="molecule type" value="Genomic_DNA"/>
</dbReference>
<proteinExistence type="predicted"/>
<keyword evidence="2" id="KW-1185">Reference proteome</keyword>
<gene>
    <name evidence="1" type="ordered locus">VIT_16s0013g00800</name>
</gene>